<dbReference type="Pfam" id="PF01535">
    <property type="entry name" value="PPR"/>
    <property type="match status" value="4"/>
</dbReference>
<dbReference type="AlphaFoldDB" id="A0A9Q0F4B0"/>
<feature type="repeat" description="PPR" evidence="3">
    <location>
        <begin position="271"/>
        <end position="305"/>
    </location>
</feature>
<dbReference type="EMBL" id="JAKUCV010007103">
    <property type="protein sequence ID" value="KAJ4824740.1"/>
    <property type="molecule type" value="Genomic_DNA"/>
</dbReference>
<dbReference type="Pfam" id="PF13041">
    <property type="entry name" value="PPR_2"/>
    <property type="match status" value="3"/>
</dbReference>
<evidence type="ECO:0008006" key="6">
    <source>
        <dbReference type="Google" id="ProtNLM"/>
    </source>
</evidence>
<feature type="repeat" description="PPR" evidence="3">
    <location>
        <begin position="341"/>
        <end position="375"/>
    </location>
</feature>
<feature type="repeat" description="PPR" evidence="3">
    <location>
        <begin position="481"/>
        <end position="515"/>
    </location>
</feature>
<feature type="repeat" description="PPR" evidence="3">
    <location>
        <begin position="306"/>
        <end position="340"/>
    </location>
</feature>
<dbReference type="Proteomes" id="UP001141552">
    <property type="component" value="Unassembled WGS sequence"/>
</dbReference>
<evidence type="ECO:0000256" key="1">
    <source>
        <dbReference type="ARBA" id="ARBA00007626"/>
    </source>
</evidence>
<organism evidence="4 5">
    <name type="scientific">Turnera subulata</name>
    <dbReference type="NCBI Taxonomy" id="218843"/>
    <lineage>
        <taxon>Eukaryota</taxon>
        <taxon>Viridiplantae</taxon>
        <taxon>Streptophyta</taxon>
        <taxon>Embryophyta</taxon>
        <taxon>Tracheophyta</taxon>
        <taxon>Spermatophyta</taxon>
        <taxon>Magnoliopsida</taxon>
        <taxon>eudicotyledons</taxon>
        <taxon>Gunneridae</taxon>
        <taxon>Pentapetalae</taxon>
        <taxon>rosids</taxon>
        <taxon>fabids</taxon>
        <taxon>Malpighiales</taxon>
        <taxon>Passifloraceae</taxon>
        <taxon>Turnera</taxon>
    </lineage>
</organism>
<dbReference type="InterPro" id="IPR011990">
    <property type="entry name" value="TPR-like_helical_dom_sf"/>
</dbReference>
<protein>
    <recommendedName>
        <fullName evidence="6">Pentacotripeptide-repeat region of PRORP domain-containing protein</fullName>
    </recommendedName>
</protein>
<evidence type="ECO:0000313" key="5">
    <source>
        <dbReference type="Proteomes" id="UP001141552"/>
    </source>
</evidence>
<comment type="caution">
    <text evidence="4">The sequence shown here is derived from an EMBL/GenBank/DDBJ whole genome shotgun (WGS) entry which is preliminary data.</text>
</comment>
<feature type="repeat" description="PPR" evidence="3">
    <location>
        <begin position="446"/>
        <end position="480"/>
    </location>
</feature>
<comment type="similarity">
    <text evidence="1">Belongs to the PPR family. P subfamily.</text>
</comment>
<reference evidence="4" key="1">
    <citation type="submission" date="2022-02" db="EMBL/GenBank/DDBJ databases">
        <authorList>
            <person name="Henning P.M."/>
            <person name="McCubbin A.G."/>
            <person name="Shore J.S."/>
        </authorList>
    </citation>
    <scope>NUCLEOTIDE SEQUENCE</scope>
    <source>
        <strain evidence="4">F60SS</strain>
        <tissue evidence="4">Leaves</tissue>
    </source>
</reference>
<dbReference type="PROSITE" id="PS51375">
    <property type="entry name" value="PPR"/>
    <property type="match status" value="7"/>
</dbReference>
<sequence>MRRTVSPSAIAAAAASASRFPSRRRAGIVVLLPLSSSPSSCYGLPFTGPCSSVGSSSSLLLHTRSTGTRKPTFGCGKYNDIKDAEAEFDLMLHADPVPPPIRSFNGLFSEVCKMGHPDRSLSWIRKLELGAGPRPDLYTHSIVINCFCRLRRSDLGFSVLAKLTKLGLQPDAVIFTTLINGLSQEGKPFDAAGLRQVVTQTLLLTLQSWTASSNIRKPMRLWLYSCRMIVKGISPTVVTYACLMQGLSSFGHWDDALRVVDEMLARNLTPQVRAFNFLLNGLSKSGLAPKAEGLFEIMVQHHIQPDIITYNTLLDGYSLRRETTKVRKFFAMMVAKGCNPDVLTYNIMIHLYCKLKKMDEAMELYEEMSRNGIVPDNVTCASLMTGFFRVKKGAAAMQVYNDVMATGAAPDLVTLGSLLHGMFRLGYPDDALLLFEELKKILEMRDVVLYNTVMDGLFAAKRHAAAREVFHGLIADGVQPVTRTCNIMINALCKDGFLDEAYNMFRNLEDYKCSPDGCTFNVILHGFLRHRPTDAPTVAQLMDAMRSHGFWGDVTTLELVGLLFRDNDKSLSYDDGLLVKKFESLFEEGISLRVFLERNVEQMPWKI</sequence>
<feature type="repeat" description="PPR" evidence="3">
    <location>
        <begin position="236"/>
        <end position="270"/>
    </location>
</feature>
<gene>
    <name evidence="4" type="ORF">Tsubulata_015001</name>
</gene>
<feature type="repeat" description="PPR" evidence="3">
    <location>
        <begin position="136"/>
        <end position="170"/>
    </location>
</feature>
<evidence type="ECO:0000256" key="3">
    <source>
        <dbReference type="PROSITE-ProRule" id="PRU00708"/>
    </source>
</evidence>
<dbReference type="InterPro" id="IPR002885">
    <property type="entry name" value="PPR_rpt"/>
</dbReference>
<proteinExistence type="inferred from homology"/>
<evidence type="ECO:0000313" key="4">
    <source>
        <dbReference type="EMBL" id="KAJ4824740.1"/>
    </source>
</evidence>
<reference evidence="4" key="2">
    <citation type="journal article" date="2023" name="Plants (Basel)">
        <title>Annotation of the Turnera subulata (Passifloraceae) Draft Genome Reveals the S-Locus Evolved after the Divergence of Turneroideae from Passifloroideae in a Stepwise Manner.</title>
        <authorList>
            <person name="Henning P.M."/>
            <person name="Roalson E.H."/>
            <person name="Mir W."/>
            <person name="McCubbin A.G."/>
            <person name="Shore J.S."/>
        </authorList>
    </citation>
    <scope>NUCLEOTIDE SEQUENCE</scope>
    <source>
        <strain evidence="4">F60SS</strain>
    </source>
</reference>
<keyword evidence="2" id="KW-0677">Repeat</keyword>
<keyword evidence="5" id="KW-1185">Reference proteome</keyword>
<evidence type="ECO:0000256" key="2">
    <source>
        <dbReference type="ARBA" id="ARBA00022737"/>
    </source>
</evidence>
<dbReference type="Gene3D" id="1.25.40.10">
    <property type="entry name" value="Tetratricopeptide repeat domain"/>
    <property type="match status" value="4"/>
</dbReference>
<dbReference type="PANTHER" id="PTHR47447">
    <property type="entry name" value="OS03G0856100 PROTEIN"/>
    <property type="match status" value="1"/>
</dbReference>
<dbReference type="NCBIfam" id="TIGR00756">
    <property type="entry name" value="PPR"/>
    <property type="match status" value="6"/>
</dbReference>
<dbReference type="PANTHER" id="PTHR47447:SF22">
    <property type="entry name" value="TETRATRICOPEPTIDE-LIKE HELICAL DOMAIN SUPERFAMILY"/>
    <property type="match status" value="1"/>
</dbReference>
<dbReference type="OrthoDB" id="185373at2759"/>
<accession>A0A9Q0F4B0</accession>
<name>A0A9Q0F4B0_9ROSI</name>
<dbReference type="Pfam" id="PF12854">
    <property type="entry name" value="PPR_1"/>
    <property type="match status" value="1"/>
</dbReference>